<evidence type="ECO:0000256" key="4">
    <source>
        <dbReference type="ARBA" id="ARBA00022519"/>
    </source>
</evidence>
<dbReference type="Proteomes" id="UP001556170">
    <property type="component" value="Unassembled WGS sequence"/>
</dbReference>
<dbReference type="InterPro" id="IPR000390">
    <property type="entry name" value="Small_drug/metabolite_transptr"/>
</dbReference>
<comment type="caution">
    <text evidence="13">The sequence shown here is derived from an EMBL/GenBank/DDBJ whole genome shotgun (WGS) entry which is preliminary data.</text>
</comment>
<evidence type="ECO:0000256" key="2">
    <source>
        <dbReference type="ARBA" id="ARBA00022475"/>
    </source>
</evidence>
<accession>A0ABV3QMR3</accession>
<gene>
    <name evidence="13" type="ORF">ABQJ56_05610</name>
</gene>
<keyword evidence="8 11" id="KW-1133">Transmembrane helix</keyword>
<dbReference type="RefSeq" id="WP_367844001.1">
    <property type="nucleotide sequence ID" value="NZ_JBFOHL010000003.1"/>
</dbReference>
<evidence type="ECO:0000313" key="13">
    <source>
        <dbReference type="EMBL" id="MEW9623699.1"/>
    </source>
</evidence>
<name>A0ABV3QMR3_9GAMM</name>
<keyword evidence="14" id="KW-1185">Reference proteome</keyword>
<keyword evidence="10 11" id="KW-0472">Membrane</keyword>
<sequence length="137" mass="14899">MKRGWFYLIGFTLLMGFDTLAQVSFKYAGTRALPFSADMAWLLRVFGAPWIYGAIVGYVGAFFTWMSLLKHAPIGPAFAASHLEVVSVMLLSVWLFDEHLTLPRVLGAVAIVAGIVCLGLAESREHVPEADEGPAPA</sequence>
<comment type="subcellular location">
    <subcellularLocation>
        <location evidence="1">Cell membrane</location>
        <topology evidence="1">Multi-pass membrane protein</topology>
    </subcellularLocation>
</comment>
<evidence type="ECO:0000313" key="14">
    <source>
        <dbReference type="Proteomes" id="UP001556170"/>
    </source>
</evidence>
<dbReference type="InterPro" id="IPR000620">
    <property type="entry name" value="EamA_dom"/>
</dbReference>
<dbReference type="EMBL" id="JBFOHL010000003">
    <property type="protein sequence ID" value="MEW9623699.1"/>
    <property type="molecule type" value="Genomic_DNA"/>
</dbReference>
<evidence type="ECO:0000256" key="7">
    <source>
        <dbReference type="ARBA" id="ARBA00022985"/>
    </source>
</evidence>
<dbReference type="InterPro" id="IPR037185">
    <property type="entry name" value="EmrE-like"/>
</dbReference>
<organism evidence="13 14">
    <name type="scientific">Rhodanobacter geophilus</name>
    <dbReference type="NCBI Taxonomy" id="3162488"/>
    <lineage>
        <taxon>Bacteria</taxon>
        <taxon>Pseudomonadati</taxon>
        <taxon>Pseudomonadota</taxon>
        <taxon>Gammaproteobacteria</taxon>
        <taxon>Lysobacterales</taxon>
        <taxon>Rhodanobacteraceae</taxon>
        <taxon>Rhodanobacter</taxon>
    </lineage>
</organism>
<keyword evidence="4" id="KW-0997">Cell inner membrane</keyword>
<dbReference type="Pfam" id="PF00892">
    <property type="entry name" value="EamA"/>
    <property type="match status" value="1"/>
</dbReference>
<reference evidence="13 14" key="1">
    <citation type="submission" date="2024-06" db="EMBL/GenBank/DDBJ databases">
        <authorList>
            <person name="Woo H."/>
        </authorList>
    </citation>
    <scope>NUCLEOTIDE SEQUENCE [LARGE SCALE GENOMIC DNA]</scope>
    <source>
        <strain evidence="13 14">S2-g</strain>
    </source>
</reference>
<dbReference type="PANTHER" id="PTHR30561">
    <property type="entry name" value="SMR FAMILY PROTON-DEPENDENT DRUG EFFLUX TRANSPORTER SUGE"/>
    <property type="match status" value="1"/>
</dbReference>
<evidence type="ECO:0000256" key="1">
    <source>
        <dbReference type="ARBA" id="ARBA00004651"/>
    </source>
</evidence>
<protein>
    <submittedName>
        <fullName evidence="13">Multidrug efflux SMR transporter</fullName>
    </submittedName>
</protein>
<evidence type="ECO:0000256" key="11">
    <source>
        <dbReference type="SAM" id="Phobius"/>
    </source>
</evidence>
<keyword evidence="9" id="KW-0443">Lipid metabolism</keyword>
<evidence type="ECO:0000256" key="9">
    <source>
        <dbReference type="ARBA" id="ARBA00023098"/>
    </source>
</evidence>
<evidence type="ECO:0000259" key="12">
    <source>
        <dbReference type="Pfam" id="PF00892"/>
    </source>
</evidence>
<proteinExistence type="predicted"/>
<keyword evidence="3" id="KW-0444">Lipid biosynthesis</keyword>
<keyword evidence="2" id="KW-1003">Cell membrane</keyword>
<dbReference type="PANTHER" id="PTHR30561:SF9">
    <property type="entry name" value="4-AMINO-4-DEOXY-L-ARABINOSE-PHOSPHOUNDECAPRENOL FLIPPASE SUBUNIT ARNF-RELATED"/>
    <property type="match status" value="1"/>
</dbReference>
<feature type="transmembrane region" description="Helical" evidence="11">
    <location>
        <begin position="102"/>
        <end position="121"/>
    </location>
</feature>
<evidence type="ECO:0000256" key="5">
    <source>
        <dbReference type="ARBA" id="ARBA00022556"/>
    </source>
</evidence>
<evidence type="ECO:0000256" key="6">
    <source>
        <dbReference type="ARBA" id="ARBA00022692"/>
    </source>
</evidence>
<dbReference type="SUPFAM" id="SSF103481">
    <property type="entry name" value="Multidrug resistance efflux transporter EmrE"/>
    <property type="match status" value="1"/>
</dbReference>
<keyword evidence="7" id="KW-0448">Lipopolysaccharide biosynthesis</keyword>
<evidence type="ECO:0000256" key="8">
    <source>
        <dbReference type="ARBA" id="ARBA00022989"/>
    </source>
</evidence>
<evidence type="ECO:0000256" key="3">
    <source>
        <dbReference type="ARBA" id="ARBA00022516"/>
    </source>
</evidence>
<feature type="transmembrane region" description="Helical" evidence="11">
    <location>
        <begin position="77"/>
        <end position="96"/>
    </location>
</feature>
<evidence type="ECO:0000256" key="10">
    <source>
        <dbReference type="ARBA" id="ARBA00023136"/>
    </source>
</evidence>
<dbReference type="Gene3D" id="1.10.3730.20">
    <property type="match status" value="1"/>
</dbReference>
<keyword evidence="5" id="KW-0441">Lipid A biosynthesis</keyword>
<keyword evidence="6 11" id="KW-0812">Transmembrane</keyword>
<feature type="transmembrane region" description="Helical" evidence="11">
    <location>
        <begin position="45"/>
        <end position="65"/>
    </location>
</feature>
<feature type="domain" description="EamA" evidence="12">
    <location>
        <begin position="49"/>
        <end position="118"/>
    </location>
</feature>